<dbReference type="Proteomes" id="UP001318040">
    <property type="component" value="Chromosome 13"/>
</dbReference>
<keyword evidence="1" id="KW-0833">Ubl conjugation pathway</keyword>
<dbReference type="SMART" id="SM00256">
    <property type="entry name" value="FBOX"/>
    <property type="match status" value="1"/>
</dbReference>
<dbReference type="Pfam" id="PF12937">
    <property type="entry name" value="F-box-like"/>
    <property type="match status" value="1"/>
</dbReference>
<dbReference type="InterPro" id="IPR032675">
    <property type="entry name" value="LRR_dom_sf"/>
</dbReference>
<dbReference type="PANTHER" id="PTHR13382">
    <property type="entry name" value="MITOCHONDRIAL ATP SYNTHASE COUPLING FACTOR B"/>
    <property type="match status" value="1"/>
</dbReference>
<dbReference type="InterPro" id="IPR036047">
    <property type="entry name" value="F-box-like_dom_sf"/>
</dbReference>
<evidence type="ECO:0000256" key="2">
    <source>
        <dbReference type="SAM" id="MobiDB-lite"/>
    </source>
</evidence>
<feature type="region of interest" description="Disordered" evidence="2">
    <location>
        <begin position="930"/>
        <end position="1001"/>
    </location>
</feature>
<dbReference type="Pfam" id="PF25372">
    <property type="entry name" value="DUF7885"/>
    <property type="match status" value="1"/>
</dbReference>
<dbReference type="RefSeq" id="XP_032809347.1">
    <property type="nucleotide sequence ID" value="XM_032953456.1"/>
</dbReference>
<feature type="region of interest" description="Disordered" evidence="2">
    <location>
        <begin position="811"/>
        <end position="882"/>
    </location>
</feature>
<accession>A0AAJ7WTL7</accession>
<feature type="region of interest" description="Disordered" evidence="2">
    <location>
        <begin position="631"/>
        <end position="675"/>
    </location>
</feature>
<feature type="compositionally biased region" description="Basic and acidic residues" evidence="2">
    <location>
        <begin position="813"/>
        <end position="834"/>
    </location>
</feature>
<dbReference type="InterPro" id="IPR001810">
    <property type="entry name" value="F-box_dom"/>
</dbReference>
<feature type="compositionally biased region" description="Polar residues" evidence="2">
    <location>
        <begin position="930"/>
        <end position="957"/>
    </location>
</feature>
<evidence type="ECO:0000256" key="1">
    <source>
        <dbReference type="ARBA" id="ARBA00022786"/>
    </source>
</evidence>
<dbReference type="PANTHER" id="PTHR13382:SF81">
    <property type="entry name" value="F-BOX DOMAIN-CONTAINING PROTEIN"/>
    <property type="match status" value="1"/>
</dbReference>
<name>A0AAJ7WTL7_PETMA</name>
<evidence type="ECO:0000259" key="3">
    <source>
        <dbReference type="PROSITE" id="PS50181"/>
    </source>
</evidence>
<keyword evidence="4" id="KW-1185">Reference proteome</keyword>
<feature type="compositionally biased region" description="Basic and acidic residues" evidence="2">
    <location>
        <begin position="659"/>
        <end position="671"/>
    </location>
</feature>
<gene>
    <name evidence="5" type="primary">LOC116941990</name>
</gene>
<evidence type="ECO:0000313" key="5">
    <source>
        <dbReference type="RefSeq" id="XP_032809347.1"/>
    </source>
</evidence>
<dbReference type="InterPro" id="IPR050648">
    <property type="entry name" value="F-box_LRR-repeat"/>
</dbReference>
<feature type="domain" description="F-box" evidence="3">
    <location>
        <begin position="1044"/>
        <end position="1090"/>
    </location>
</feature>
<dbReference type="SMART" id="SM00367">
    <property type="entry name" value="LRR_CC"/>
    <property type="match status" value="10"/>
</dbReference>
<dbReference type="Gene3D" id="3.80.10.10">
    <property type="entry name" value="Ribonuclease Inhibitor"/>
    <property type="match status" value="2"/>
</dbReference>
<sequence>MASSAATNGSPKMQNGAATARTLRRLQAEIILETDTPRTRDVKSLRSKRVAYYDRMLKSTTDPQNFQAPQADKCKKPTPKEIDKCSGSNTESFFEPNLDKTILEGGDELRHEVIQVDNPYDSDRLSDSQCKSAVIHLDIDSNMLNNETSKCGLLSEMNSIAREDTITEESYQIAQASGYNSGDHPHISVKRGAEANQNLLIHDSDLHHILEDKSVSETQKLRHVLDYASKILKHRQLRRVNSNHDLNVGKLEVPLCINTGSGSRITENGDDCSPLSKNYTHIGVKEGDGMLKCNSKSDILLTTQVDDGNYGCGKLNSQKYSSHSGCNTSFDESDTFRADIPPSKSLEKKQMKPPFLASPRKFNKEVGDTKTFQDLNFEGNALVSKSSLCVENVEDEHTSKENSKCILQKSYQKLTDSSDDEDNAVVVMQNIACERFTDNGHSDLMVPHPEDEHFDRIPVKYCFRYSDIMANEIESDISSVNENPYTDKLYIRDDITSEINENGEKIYKCTSGITESHLSSFNNMVPSYKDATADWCQNQSLQHFFMRGEDTGPNLPLASKIVLQSFDQDVGSSLDTSRKSKRSINTKSLKSERHKHSIEKHLDRLRIQENEQSNREGYQICQCDSSLTEARQHQTENGKQHGNNHSSPVIHAPILTSEKTTKGQTKRDDMHNASSELASEQVAIYSPDLGNLFLHDVVDKHVDSERNTDKDDKMHRKCFNNSQDRDHWDVESGGVVNNVSRRPAEFSHSKLEAVAESSEVGKAQVMKFAESFSTLSYLPQAEFRSINVEINSDTSSDEGSYVKQAVVDQLNEDSNRPGSDEGEERCENSAEWSKKMQSLACPTPSSNPRIKASKIKQKNGKLTSSDGSNLRKSKIQGKSKTTEFIRRSGYRRHWDRSSIDWSTYQSGELKPKSAVKNRPATANILLHQVTTTSQKSTPLTGTKGPTATSSCESQVGNQRAVRDSLKPLPQRPASSNATLGSKGAGAVKRVSSRPAGDCVSDEHQLSTIPSFMKAKNAWTITEWMANNSDSQAYTGASTMGASCIPRWIYLPEELWLRVFSFLSHGDLTQAACTCHLFNRLTSDQSLWRSVRIEGSVRLSDTWLASVGRRRPEGLSLTRCRDTRGTVTAAGLRALFKQCGDRITALDVSNSAGVTLTGDSVLLHASTHCRNLSTVNLAWSAATQNGVTALARSVSRLEKVNLNGCPVTDEAINILLELHGQCLTELELFGCQALTPSCLMHLGQKCPSLRVLNLGRVPKATDTCLMRLATSMQLLQTLNLTALTAVRDQSVHIFSQHCPNLQHLILTSCLQITDKSLVEIATYLPKICSLDVSGCRRVSDVGVQALAMNCRLLNTLDLSSTSISKRGVCLLGSYCRDSLQSVKLSFCQDITENAVHKLVENCHRLKLLHLYGCRAVKDLNGIQRERPSLEIHHDLQSRK</sequence>
<dbReference type="SUPFAM" id="SSF52047">
    <property type="entry name" value="RNI-like"/>
    <property type="match status" value="1"/>
</dbReference>
<dbReference type="KEGG" id="pmrn:116941990"/>
<proteinExistence type="predicted"/>
<dbReference type="PROSITE" id="PS50181">
    <property type="entry name" value="FBOX"/>
    <property type="match status" value="1"/>
</dbReference>
<dbReference type="GeneID" id="116941990"/>
<evidence type="ECO:0000313" key="4">
    <source>
        <dbReference type="Proteomes" id="UP001318040"/>
    </source>
</evidence>
<protein>
    <submittedName>
        <fullName evidence="5">Uncharacterized protein LOC116941990 isoform X1</fullName>
    </submittedName>
</protein>
<dbReference type="GO" id="GO:0005737">
    <property type="term" value="C:cytoplasm"/>
    <property type="evidence" value="ECO:0007669"/>
    <property type="project" value="TreeGrafter"/>
</dbReference>
<organism evidence="4 5">
    <name type="scientific">Petromyzon marinus</name>
    <name type="common">Sea lamprey</name>
    <dbReference type="NCBI Taxonomy" id="7757"/>
    <lineage>
        <taxon>Eukaryota</taxon>
        <taxon>Metazoa</taxon>
        <taxon>Chordata</taxon>
        <taxon>Craniata</taxon>
        <taxon>Vertebrata</taxon>
        <taxon>Cyclostomata</taxon>
        <taxon>Hyperoartia</taxon>
        <taxon>Petromyzontiformes</taxon>
        <taxon>Petromyzontidae</taxon>
        <taxon>Petromyzon</taxon>
    </lineage>
</organism>
<feature type="region of interest" description="Disordered" evidence="2">
    <location>
        <begin position="571"/>
        <end position="600"/>
    </location>
</feature>
<dbReference type="CDD" id="cd22139">
    <property type="entry name" value="F-box_unchar"/>
    <property type="match status" value="1"/>
</dbReference>
<feature type="compositionally biased region" description="Polar residues" evidence="2">
    <location>
        <begin position="860"/>
        <end position="870"/>
    </location>
</feature>
<dbReference type="InterPro" id="IPR057207">
    <property type="entry name" value="FBXL15_LRR"/>
</dbReference>
<dbReference type="SUPFAM" id="SSF81383">
    <property type="entry name" value="F-box domain"/>
    <property type="match status" value="1"/>
</dbReference>
<reference evidence="5" key="1">
    <citation type="submission" date="2025-08" db="UniProtKB">
        <authorList>
            <consortium name="RefSeq"/>
        </authorList>
    </citation>
    <scope>IDENTIFICATION</scope>
    <source>
        <tissue evidence="5">Sperm</tissue>
    </source>
</reference>
<dbReference type="InterPro" id="IPR006553">
    <property type="entry name" value="Leu-rich_rpt_Cys-con_subtyp"/>
</dbReference>